<evidence type="ECO:0000313" key="1">
    <source>
        <dbReference type="EMBL" id="RDZ28272.1"/>
    </source>
</evidence>
<proteinExistence type="predicted"/>
<organism evidence="1 2">
    <name type="scientific">Lysobacter silvisoli</name>
    <dbReference type="NCBI Taxonomy" id="2293254"/>
    <lineage>
        <taxon>Bacteria</taxon>
        <taxon>Pseudomonadati</taxon>
        <taxon>Pseudomonadota</taxon>
        <taxon>Gammaproteobacteria</taxon>
        <taxon>Lysobacterales</taxon>
        <taxon>Lysobacteraceae</taxon>
        <taxon>Lysobacter</taxon>
    </lineage>
</organism>
<dbReference type="EMBL" id="QTSU01000001">
    <property type="protein sequence ID" value="RDZ28272.1"/>
    <property type="molecule type" value="Genomic_DNA"/>
</dbReference>
<name>A0A371K314_9GAMM</name>
<evidence type="ECO:0000313" key="2">
    <source>
        <dbReference type="Proteomes" id="UP000264492"/>
    </source>
</evidence>
<protein>
    <submittedName>
        <fullName evidence="1">Uncharacterized protein</fullName>
    </submittedName>
</protein>
<dbReference type="OrthoDB" id="6196417at2"/>
<accession>A0A371K314</accession>
<sequence length="352" mass="38486">MSKWNRAFSDLIRRSRPAYWGNWALNAQIRPGAVGIVDPESGDFQLVREQLPNLQVLKSATSSSWQLMTERVQRTEAKVDVSGEVTDPESGVKGEAGLEVNWSMSHSGSIASEFSLREEAFLQDLTVLQNHTEWLAQQAQSVGFGNHGLIAQGFGVVTSVIYANSGLNVGSQSDDSSFAIAGRASAIQEMLGGASGKGSFTSVRKAKSVDRHLWPDQANTQPSGLVPIAYAFASFDGHLLMPNWIGKLGSFQIFFNNKVGSTYIVDIVLSYNTPEGPRREAFSISGGLSRTIGNIPLNATDISVEAKFRGVINSDTYRRHWARPLGQWLTGQRHIELFGVWPGATHFTVLEE</sequence>
<dbReference type="AlphaFoldDB" id="A0A371K314"/>
<comment type="caution">
    <text evidence="1">The sequence shown here is derived from an EMBL/GenBank/DDBJ whole genome shotgun (WGS) entry which is preliminary data.</text>
</comment>
<keyword evidence="2" id="KW-1185">Reference proteome</keyword>
<dbReference type="Proteomes" id="UP000264492">
    <property type="component" value="Unassembled WGS sequence"/>
</dbReference>
<gene>
    <name evidence="1" type="ORF">DX914_03760</name>
</gene>
<reference evidence="1 2" key="1">
    <citation type="submission" date="2018-08" db="EMBL/GenBank/DDBJ databases">
        <title>Lysobacter sp. zong2l5, whole genome shotgun sequence.</title>
        <authorList>
            <person name="Zhang X."/>
            <person name="Feng G."/>
            <person name="Zhu H."/>
        </authorList>
    </citation>
    <scope>NUCLEOTIDE SEQUENCE [LARGE SCALE GENOMIC DNA]</scope>
    <source>
        <strain evidence="2">zong2l5</strain>
    </source>
</reference>
<dbReference type="RefSeq" id="WP_115857714.1">
    <property type="nucleotide sequence ID" value="NZ_QTSU01000001.1"/>
</dbReference>